<evidence type="ECO:0000313" key="10">
    <source>
        <dbReference type="EMBL" id="KAK9278163.1"/>
    </source>
</evidence>
<dbReference type="PANTHER" id="PTHR11086">
    <property type="entry name" value="DEOXYCYTIDYLATE DEAMINASE-RELATED"/>
    <property type="match status" value="1"/>
</dbReference>
<keyword evidence="2" id="KW-0479">Metal-binding</keyword>
<dbReference type="InterPro" id="IPR002125">
    <property type="entry name" value="CMP_dCMP_dom"/>
</dbReference>
<dbReference type="PANTHER" id="PTHR11086:SF18">
    <property type="entry name" value="DEOXYCYTIDYLATE DEAMINASE"/>
    <property type="match status" value="1"/>
</dbReference>
<dbReference type="Pfam" id="PF00383">
    <property type="entry name" value="dCMP_cyt_deam_1"/>
    <property type="match status" value="1"/>
</dbReference>
<evidence type="ECO:0000256" key="2">
    <source>
        <dbReference type="ARBA" id="ARBA00022723"/>
    </source>
</evidence>
<dbReference type="Proteomes" id="UP001415857">
    <property type="component" value="Unassembled WGS sequence"/>
</dbReference>
<name>A0AAP0RJ53_LIQFO</name>
<evidence type="ECO:0000313" key="11">
    <source>
        <dbReference type="Proteomes" id="UP001415857"/>
    </source>
</evidence>
<dbReference type="GO" id="GO:0005737">
    <property type="term" value="C:cytoplasm"/>
    <property type="evidence" value="ECO:0007669"/>
    <property type="project" value="TreeGrafter"/>
</dbReference>
<dbReference type="PROSITE" id="PS00903">
    <property type="entry name" value="CYT_DCMP_DEAMINASES_1"/>
    <property type="match status" value="1"/>
</dbReference>
<dbReference type="SUPFAM" id="SSF53927">
    <property type="entry name" value="Cytidine deaminase-like"/>
    <property type="match status" value="1"/>
</dbReference>
<keyword evidence="8" id="KW-0812">Transmembrane</keyword>
<dbReference type="EC" id="3.5.4.12" evidence="6"/>
<dbReference type="Gene3D" id="3.40.140.10">
    <property type="entry name" value="Cytidine Deaminase, domain 2"/>
    <property type="match status" value="1"/>
</dbReference>
<organism evidence="10 11">
    <name type="scientific">Liquidambar formosana</name>
    <name type="common">Formosan gum</name>
    <dbReference type="NCBI Taxonomy" id="63359"/>
    <lineage>
        <taxon>Eukaryota</taxon>
        <taxon>Viridiplantae</taxon>
        <taxon>Streptophyta</taxon>
        <taxon>Embryophyta</taxon>
        <taxon>Tracheophyta</taxon>
        <taxon>Spermatophyta</taxon>
        <taxon>Magnoliopsida</taxon>
        <taxon>eudicotyledons</taxon>
        <taxon>Gunneridae</taxon>
        <taxon>Pentapetalae</taxon>
        <taxon>Saxifragales</taxon>
        <taxon>Altingiaceae</taxon>
        <taxon>Liquidambar</taxon>
    </lineage>
</organism>
<protein>
    <recommendedName>
        <fullName evidence="7">dCMP deaminase</fullName>
        <ecNumber evidence="6">3.5.4.12</ecNumber>
    </recommendedName>
    <alternativeName>
        <fullName evidence="7">dCMP deaminase</fullName>
    </alternativeName>
</protein>
<evidence type="ECO:0000256" key="4">
    <source>
        <dbReference type="ARBA" id="ARBA00022801"/>
    </source>
</evidence>
<sequence>MNTKELALVSTATIIGAVASALTIRFFFNPKKHFARIVTSPDGVVVEKTSSQSPFDSLQTQRSVLQSESEQANWDSLCELSYVCHAEVNAILNTNHASAAGQRLYVTMFPCNECAKIIIQSGVSEVIYFVEKRLNNSDIAYVASHKLLSMAGVKARKHQPQMNQILIKFEDP</sequence>
<evidence type="ECO:0000259" key="9">
    <source>
        <dbReference type="PROSITE" id="PS51747"/>
    </source>
</evidence>
<reference evidence="10 11" key="1">
    <citation type="journal article" date="2024" name="Plant J.">
        <title>Genome sequences and population genomics reveal climatic adaptation and genomic divergence between two closely related sweetgum species.</title>
        <authorList>
            <person name="Xu W.Q."/>
            <person name="Ren C.Q."/>
            <person name="Zhang X.Y."/>
            <person name="Comes H.P."/>
            <person name="Liu X.H."/>
            <person name="Li Y.G."/>
            <person name="Kettle C.J."/>
            <person name="Jalonen R."/>
            <person name="Gaisberger H."/>
            <person name="Ma Y.Z."/>
            <person name="Qiu Y.X."/>
        </authorList>
    </citation>
    <scope>NUCLEOTIDE SEQUENCE [LARGE SCALE GENOMIC DNA]</scope>
    <source>
        <strain evidence="10">Hangzhou</strain>
    </source>
</reference>
<feature type="transmembrane region" description="Helical" evidence="8">
    <location>
        <begin position="6"/>
        <end position="28"/>
    </location>
</feature>
<dbReference type="InterPro" id="IPR016192">
    <property type="entry name" value="APOBEC/CMP_deaminase_Zn-bd"/>
</dbReference>
<evidence type="ECO:0000256" key="8">
    <source>
        <dbReference type="SAM" id="Phobius"/>
    </source>
</evidence>
<evidence type="ECO:0000256" key="5">
    <source>
        <dbReference type="ARBA" id="ARBA00022833"/>
    </source>
</evidence>
<evidence type="ECO:0000256" key="7">
    <source>
        <dbReference type="ARBA" id="ARBA00041763"/>
    </source>
</evidence>
<keyword evidence="4" id="KW-0378">Hydrolase</keyword>
<dbReference type="GO" id="GO:0004132">
    <property type="term" value="F:dCMP deaminase activity"/>
    <property type="evidence" value="ECO:0007669"/>
    <property type="project" value="TreeGrafter"/>
</dbReference>
<keyword evidence="11" id="KW-1185">Reference proteome</keyword>
<dbReference type="EMBL" id="JBBPBK010000009">
    <property type="protein sequence ID" value="KAK9278163.1"/>
    <property type="molecule type" value="Genomic_DNA"/>
</dbReference>
<dbReference type="AlphaFoldDB" id="A0AAP0RJ53"/>
<keyword evidence="5" id="KW-0862">Zinc</keyword>
<dbReference type="PROSITE" id="PS51747">
    <property type="entry name" value="CYT_DCMP_DEAMINASES_2"/>
    <property type="match status" value="1"/>
</dbReference>
<comment type="similarity">
    <text evidence="1">Belongs to the cytidine and deoxycytidylate deaminase family.</text>
</comment>
<feature type="domain" description="CMP/dCMP-type deaminase" evidence="9">
    <location>
        <begin position="3"/>
        <end position="155"/>
    </location>
</feature>
<keyword evidence="8" id="KW-0472">Membrane</keyword>
<keyword evidence="3" id="KW-0545">Nucleotide biosynthesis</keyword>
<gene>
    <name evidence="10" type="ORF">L1049_027723</name>
</gene>
<comment type="caution">
    <text evidence="10">The sequence shown here is derived from an EMBL/GenBank/DDBJ whole genome shotgun (WGS) entry which is preliminary data.</text>
</comment>
<dbReference type="InterPro" id="IPR015517">
    <property type="entry name" value="dCMP_deaminase-rel"/>
</dbReference>
<proteinExistence type="inferred from homology"/>
<keyword evidence="8" id="KW-1133">Transmembrane helix</keyword>
<dbReference type="GO" id="GO:0008270">
    <property type="term" value="F:zinc ion binding"/>
    <property type="evidence" value="ECO:0007669"/>
    <property type="project" value="InterPro"/>
</dbReference>
<evidence type="ECO:0000256" key="6">
    <source>
        <dbReference type="ARBA" id="ARBA00038938"/>
    </source>
</evidence>
<accession>A0AAP0RJ53</accession>
<dbReference type="InterPro" id="IPR016193">
    <property type="entry name" value="Cytidine_deaminase-like"/>
</dbReference>
<evidence type="ECO:0000256" key="1">
    <source>
        <dbReference type="ARBA" id="ARBA00006576"/>
    </source>
</evidence>
<evidence type="ECO:0000256" key="3">
    <source>
        <dbReference type="ARBA" id="ARBA00022727"/>
    </source>
</evidence>